<evidence type="ECO:0000313" key="2">
    <source>
        <dbReference type="Proteomes" id="UP001638806"/>
    </source>
</evidence>
<dbReference type="EMBL" id="JBGNUJ010000007">
    <property type="protein sequence ID" value="KAL3957700.1"/>
    <property type="molecule type" value="Genomic_DNA"/>
</dbReference>
<evidence type="ECO:0000313" key="1">
    <source>
        <dbReference type="EMBL" id="KAL3957700.1"/>
    </source>
</evidence>
<reference evidence="1" key="1">
    <citation type="submission" date="2024-12" db="EMBL/GenBank/DDBJ databases">
        <title>Comparative genomics and development of molecular markers within Purpureocillium lilacinum and among Purpureocillium species.</title>
        <authorList>
            <person name="Yeh Z.-Y."/>
            <person name="Ni N.-T."/>
            <person name="Lo P.-H."/>
            <person name="Mushyakhwo K."/>
            <person name="Lin C.-F."/>
            <person name="Nai Y.-S."/>
        </authorList>
    </citation>
    <scope>NUCLEOTIDE SEQUENCE</scope>
    <source>
        <strain evidence="1">NCHU-NPUST-175</strain>
    </source>
</reference>
<proteinExistence type="predicted"/>
<comment type="caution">
    <text evidence="1">The sequence shown here is derived from an EMBL/GenBank/DDBJ whole genome shotgun (WGS) entry which is preliminary data.</text>
</comment>
<dbReference type="Proteomes" id="UP001638806">
    <property type="component" value="Unassembled WGS sequence"/>
</dbReference>
<name>A0ACC4DMW6_PURLI</name>
<keyword evidence="2" id="KW-1185">Reference proteome</keyword>
<sequence length="156" mass="16690">MVRLRLRKGRTTGEDAAGDESMRGFCVLSRPSRITRAFLACFGSGPPALAYSVLETTEYGAPPPSDATRLSHSSVKPQHRSTPPAACGAPPGAPSCRSRRGAPANGELERAWGKPVLVQPHRQALLPPPAKGPLRRLTSTMTLRAFATTLLTFPTY</sequence>
<accession>A0ACC4DMW6</accession>
<protein>
    <submittedName>
        <fullName evidence="1">Uncharacterized protein</fullName>
    </submittedName>
</protein>
<gene>
    <name evidence="1" type="ORF">ACCO45_008278</name>
</gene>
<organism evidence="1 2">
    <name type="scientific">Purpureocillium lilacinum</name>
    <name type="common">Paecilomyces lilacinus</name>
    <dbReference type="NCBI Taxonomy" id="33203"/>
    <lineage>
        <taxon>Eukaryota</taxon>
        <taxon>Fungi</taxon>
        <taxon>Dikarya</taxon>
        <taxon>Ascomycota</taxon>
        <taxon>Pezizomycotina</taxon>
        <taxon>Sordariomycetes</taxon>
        <taxon>Hypocreomycetidae</taxon>
        <taxon>Hypocreales</taxon>
        <taxon>Ophiocordycipitaceae</taxon>
        <taxon>Purpureocillium</taxon>
    </lineage>
</organism>